<evidence type="ECO:0000256" key="2">
    <source>
        <dbReference type="ARBA" id="ARBA00011322"/>
    </source>
</evidence>
<dbReference type="RefSeq" id="WP_013169575.1">
    <property type="nucleotide sequence ID" value="NC_014218.1"/>
</dbReference>
<dbReference type="InterPro" id="IPR027417">
    <property type="entry name" value="P-loop_NTPase"/>
</dbReference>
<feature type="region of interest" description="Disordered" evidence="4">
    <location>
        <begin position="541"/>
        <end position="560"/>
    </location>
</feature>
<dbReference type="eggNOG" id="COG0419">
    <property type="taxonomic scope" value="Bacteria"/>
</dbReference>
<name>D7BMC8_ARCHD</name>
<gene>
    <name evidence="6" type="ordered locus">Arch_0319</name>
</gene>
<comment type="similarity">
    <text evidence="1">Belongs to the SMC family. SbcC subfamily.</text>
</comment>
<dbReference type="SUPFAM" id="SSF52540">
    <property type="entry name" value="P-loop containing nucleoside triphosphate hydrolases"/>
    <property type="match status" value="1"/>
</dbReference>
<dbReference type="InterPro" id="IPR038729">
    <property type="entry name" value="Rad50/SbcC_AAA"/>
</dbReference>
<dbReference type="PANTHER" id="PTHR32114">
    <property type="entry name" value="ABC TRANSPORTER ABCH.3"/>
    <property type="match status" value="1"/>
</dbReference>
<dbReference type="Pfam" id="PF13558">
    <property type="entry name" value="SbcC_Walker_B"/>
    <property type="match status" value="1"/>
</dbReference>
<evidence type="ECO:0000256" key="3">
    <source>
        <dbReference type="ARBA" id="ARBA00013368"/>
    </source>
</evidence>
<comment type="subunit">
    <text evidence="2">Heterodimer of SbcC and SbcD.</text>
</comment>
<evidence type="ECO:0000256" key="1">
    <source>
        <dbReference type="ARBA" id="ARBA00006930"/>
    </source>
</evidence>
<dbReference type="Gene3D" id="1.10.287.1490">
    <property type="match status" value="1"/>
</dbReference>
<keyword evidence="7" id="KW-1185">Reference proteome</keyword>
<evidence type="ECO:0000313" key="6">
    <source>
        <dbReference type="EMBL" id="ADH92077.1"/>
    </source>
</evidence>
<protein>
    <recommendedName>
        <fullName evidence="3">Nuclease SbcCD subunit C</fullName>
    </recommendedName>
</protein>
<feature type="compositionally biased region" description="Basic and acidic residues" evidence="4">
    <location>
        <begin position="551"/>
        <end position="560"/>
    </location>
</feature>
<evidence type="ECO:0000259" key="5">
    <source>
        <dbReference type="Pfam" id="PF13476"/>
    </source>
</evidence>
<proteinExistence type="inferred from homology"/>
<dbReference type="KEGG" id="ahe:Arch_0319"/>
<dbReference type="Pfam" id="PF13476">
    <property type="entry name" value="AAA_23"/>
    <property type="match status" value="1"/>
</dbReference>
<dbReference type="EMBL" id="CP002045">
    <property type="protein sequence ID" value="ADH92077.1"/>
    <property type="molecule type" value="Genomic_DNA"/>
</dbReference>
<dbReference type="HOGENOM" id="CLU_004785_2_1_11"/>
<dbReference type="STRING" id="644284.Arch_0319"/>
<reference evidence="6 7" key="1">
    <citation type="journal article" date="2010" name="Stand. Genomic Sci.">
        <title>Complete genome sequence of Arcanobacterium haemolyticum type strain (11018).</title>
        <authorList>
            <person name="Yasawong M."/>
            <person name="Teshima H."/>
            <person name="Lapidus A."/>
            <person name="Nolan M."/>
            <person name="Lucas S."/>
            <person name="Glavina Del Rio T."/>
            <person name="Tice H."/>
            <person name="Cheng J."/>
            <person name="Bruce D."/>
            <person name="Detter C."/>
            <person name="Tapia R."/>
            <person name="Han C."/>
            <person name="Goodwin L."/>
            <person name="Pitluck S."/>
            <person name="Liolios K."/>
            <person name="Ivanova N."/>
            <person name="Mavromatis K."/>
            <person name="Mikhailova N."/>
            <person name="Pati A."/>
            <person name="Chen A."/>
            <person name="Palaniappan K."/>
            <person name="Land M."/>
            <person name="Hauser L."/>
            <person name="Chang Y."/>
            <person name="Jeffries C."/>
            <person name="Rohde M."/>
            <person name="Sikorski J."/>
            <person name="Pukall R."/>
            <person name="Goker M."/>
            <person name="Woyke T."/>
            <person name="Bristow J."/>
            <person name="Eisen J."/>
            <person name="Markowitz V."/>
            <person name="Hugenholtz P."/>
            <person name="Kyrpides N."/>
            <person name="Klenk H."/>
        </authorList>
    </citation>
    <scope>NUCLEOTIDE SEQUENCE [LARGE SCALE GENOMIC DNA]</scope>
    <source>
        <strain evidence="7">ATCC 9345 / DSM 20595 / CCUG 17215 / LMG 16163 / NBRC 15585 / NCTC 8452 / 11018</strain>
    </source>
</reference>
<dbReference type="GO" id="GO:0006302">
    <property type="term" value="P:double-strand break repair"/>
    <property type="evidence" value="ECO:0007669"/>
    <property type="project" value="InterPro"/>
</dbReference>
<organism evidence="6 7">
    <name type="scientific">Arcanobacterium haemolyticum (strain ATCC 9345 / DSM 20595 / CCM 5947 / CCUG 17215 / LMG 16163 / NBRC 15585 / NCTC 8452 / 11018)</name>
    <dbReference type="NCBI Taxonomy" id="644284"/>
    <lineage>
        <taxon>Bacteria</taxon>
        <taxon>Bacillati</taxon>
        <taxon>Actinomycetota</taxon>
        <taxon>Actinomycetes</taxon>
        <taxon>Actinomycetales</taxon>
        <taxon>Actinomycetaceae</taxon>
        <taxon>Arcanobacterium</taxon>
    </lineage>
</organism>
<dbReference type="AlphaFoldDB" id="D7BMC8"/>
<feature type="domain" description="Rad50/SbcC-type AAA" evidence="5">
    <location>
        <begin position="5"/>
        <end position="190"/>
    </location>
</feature>
<dbReference type="GO" id="GO:0016887">
    <property type="term" value="F:ATP hydrolysis activity"/>
    <property type="evidence" value="ECO:0007669"/>
    <property type="project" value="InterPro"/>
</dbReference>
<sequence length="1019" mass="112147">MLFRRLEIDSVGPFAGHHVIDLDSLTAGGLFLLEGPTGSGKSSLIDAIVFALYGETAGAESDYSRIRSTYADPATPSRVELVFTVGAGTFKVTRTPRWNKPKRGGGTTPVSEKATLIRLSEAAVEQELWDSGEVLATKSSDVGIELGSILPLSRAQFVQTVVLPQGQFADFLRLKSEDRSQLLETLFNTRLYRDFATRLHRKMSDASQGVAEKRTAITHAVSGWLGNSAVSELKDEFLELDSQLTEPDDSRLVDRVESCLSELHERHGVLSQQLAESASVLQKAQAWSEEQHALADNLKRRSQLLLQKTECEAQAEDIDVVRQRVARHHQAVIPAERYSVLLNLEKRLKKREEVTRSAFRALPESNFPTLGGLDPATCDITQTLTELHQAEEQLRESLTYLRMMREREETTVIQEHELHKRQEELAESLKKLETIQERQDRIPEELVKQEAQQATAEKHAQQLPAIDSEISTLTEKLARTTEHDALREHIHHAEISHAELVEANTNAHAHFVLINSRWIASQAAILSAELEENQPCPVCGSAAHPAPAQPTDEHASKSDVEQAQEELNRVRVQLEQSSSNISALRARSAALLDQLGELTHESITSSLNALQDQKDEAQVAQSSLEKLRSTISALRHEKEEAGSRYARLEAECQGLRERITEEEHAIATAREEVAKAQGDASSISALISATEENSATIARCSDALKAYEAAQADVIQAQATLSVALKDASLNLEEVQAATLKPSEAESLTASIQNFESAWARIHGQLESPELSALTGEETAHVDEADTAAKVAQETHSDLASQEAIMKEGIKVATASGKMISTAVTDWAHELQKIGPLVRLDQLAQAGKASRTNVSLQVWVLMRRFDMVIDRANAYLSRFSHGRYELIRSEARENERRTGLGLSIIDYDARGEGESEIRSTRSLSGGETFYTALSLALGLTEVVQEENGGIRIDTLMIDEGFGTLSSEILDDVMSTLSELAKEGRKVGIISHVDELKSRVPNQVRITPSKGKGSTLSVIS</sequence>
<dbReference type="OrthoDB" id="9795626at2"/>
<evidence type="ECO:0000313" key="7">
    <source>
        <dbReference type="Proteomes" id="UP000000376"/>
    </source>
</evidence>
<dbReference type="Proteomes" id="UP000000376">
    <property type="component" value="Chromosome"/>
</dbReference>
<dbReference type="PANTHER" id="PTHR32114:SF2">
    <property type="entry name" value="ABC TRANSPORTER ABCH.3"/>
    <property type="match status" value="1"/>
</dbReference>
<dbReference type="Gene3D" id="3.40.50.300">
    <property type="entry name" value="P-loop containing nucleotide triphosphate hydrolases"/>
    <property type="match status" value="2"/>
</dbReference>
<accession>D7BMC8</accession>
<evidence type="ECO:0000256" key="4">
    <source>
        <dbReference type="SAM" id="MobiDB-lite"/>
    </source>
</evidence>